<feature type="transmembrane region" description="Helical" evidence="1">
    <location>
        <begin position="195"/>
        <end position="211"/>
    </location>
</feature>
<organism evidence="2 3">
    <name type="scientific">Candidatus Roizmanbacteria bacterium GW2011_GWC2_37_13</name>
    <dbReference type="NCBI Taxonomy" id="1618486"/>
    <lineage>
        <taxon>Bacteria</taxon>
        <taxon>Candidatus Roizmaniibacteriota</taxon>
    </lineage>
</organism>
<feature type="transmembrane region" description="Helical" evidence="1">
    <location>
        <begin position="283"/>
        <end position="301"/>
    </location>
</feature>
<reference evidence="2 3" key="1">
    <citation type="journal article" date="2015" name="Nature">
        <title>rRNA introns, odd ribosomes, and small enigmatic genomes across a large radiation of phyla.</title>
        <authorList>
            <person name="Brown C.T."/>
            <person name="Hug L.A."/>
            <person name="Thomas B.C."/>
            <person name="Sharon I."/>
            <person name="Castelle C.J."/>
            <person name="Singh A."/>
            <person name="Wilkins M.J."/>
            <person name="Williams K.H."/>
            <person name="Banfield J.F."/>
        </authorList>
    </citation>
    <scope>NUCLEOTIDE SEQUENCE [LARGE SCALE GENOMIC DNA]</scope>
</reference>
<comment type="caution">
    <text evidence="2">The sequence shown here is derived from an EMBL/GenBank/DDBJ whole genome shotgun (WGS) entry which is preliminary data.</text>
</comment>
<feature type="transmembrane region" description="Helical" evidence="1">
    <location>
        <begin position="163"/>
        <end position="183"/>
    </location>
</feature>
<dbReference type="Proteomes" id="UP000034917">
    <property type="component" value="Unassembled WGS sequence"/>
</dbReference>
<feature type="transmembrane region" description="Helical" evidence="1">
    <location>
        <begin position="245"/>
        <end position="263"/>
    </location>
</feature>
<feature type="transmembrane region" description="Helical" evidence="1">
    <location>
        <begin position="313"/>
        <end position="334"/>
    </location>
</feature>
<feature type="transmembrane region" description="Helical" evidence="1">
    <location>
        <begin position="7"/>
        <end position="29"/>
    </location>
</feature>
<evidence type="ECO:0000256" key="1">
    <source>
        <dbReference type="SAM" id="Phobius"/>
    </source>
</evidence>
<feature type="transmembrane region" description="Helical" evidence="1">
    <location>
        <begin position="217"/>
        <end position="233"/>
    </location>
</feature>
<sequence length="519" mass="59520">MSFGQLFLVINIGLIASVINFLHVIIGYAKTLPGQVYLATGHYYLDYFEYIQAVSQGQHGQWLWESDYITAAKIKTVFGMWQYLIFGKIGQLFHLSPIATYWGMNIVLSVIFSALIFFIIKKILFNKPFYWQLAAYVLALSAGPIASYRFWNDQAMFNRFGNIPYHITDQIIVLSIILIVTDSLDKIVSLSKKNIIIRSVVIIGLLVFLLSFSPAPFLLTIASLILTLIWFLFSKQSPSKIKFLGSLLLITFPLSFLMKIFYIDKFFNSISLFESSWQIHPPLTLVLLTIGPILLFVWFGLKNYFRQLTAIKIMFFSFVFSSYLMFFSPIAFYFKTTNTRFLSPLNYILLAVLAVIGIKKPKSLLVICVVLLLTFIPGNIEGIKSQINDPNLVSPISYLPKGIIDGYKYLDTLPGKKTVLTTPAQFLGMVAAIYSGKPVYLNRPGLYKYDQKVDITAKFYWGLLDERQAKEFLEKNQISFVTLTSVEDYPVDKLADYKFLKKIYQNKDIVIFRFEDRLL</sequence>
<feature type="transmembrane region" description="Helical" evidence="1">
    <location>
        <begin position="363"/>
        <end position="380"/>
    </location>
</feature>
<evidence type="ECO:0000313" key="3">
    <source>
        <dbReference type="Proteomes" id="UP000034917"/>
    </source>
</evidence>
<proteinExistence type="predicted"/>
<feature type="transmembrane region" description="Helical" evidence="1">
    <location>
        <begin position="340"/>
        <end position="358"/>
    </location>
</feature>
<evidence type="ECO:0008006" key="4">
    <source>
        <dbReference type="Google" id="ProtNLM"/>
    </source>
</evidence>
<feature type="transmembrane region" description="Helical" evidence="1">
    <location>
        <begin position="129"/>
        <end position="151"/>
    </location>
</feature>
<gene>
    <name evidence="2" type="ORF">US40_C0011G0008</name>
</gene>
<protein>
    <recommendedName>
        <fullName evidence="4">Glycosyltransferase RgtA/B/C/D-like domain-containing protein</fullName>
    </recommendedName>
</protein>
<keyword evidence="1" id="KW-0472">Membrane</keyword>
<accession>A0A0G0G1U1</accession>
<keyword evidence="1" id="KW-1133">Transmembrane helix</keyword>
<dbReference type="EMBL" id="LBSV01000011">
    <property type="protein sequence ID" value="KKQ25123.1"/>
    <property type="molecule type" value="Genomic_DNA"/>
</dbReference>
<dbReference type="AlphaFoldDB" id="A0A0G0G1U1"/>
<feature type="transmembrane region" description="Helical" evidence="1">
    <location>
        <begin position="101"/>
        <end position="120"/>
    </location>
</feature>
<keyword evidence="1" id="KW-0812">Transmembrane</keyword>
<name>A0A0G0G1U1_9BACT</name>
<evidence type="ECO:0000313" key="2">
    <source>
        <dbReference type="EMBL" id="KKQ25123.1"/>
    </source>
</evidence>